<dbReference type="Pfam" id="PF05949">
    <property type="entry name" value="DUF881"/>
    <property type="match status" value="1"/>
</dbReference>
<keyword evidence="4" id="KW-0812">Transmembrane</keyword>
<keyword evidence="2" id="KW-0175">Coiled coil</keyword>
<keyword evidence="6" id="KW-1185">Reference proteome</keyword>
<name>A0AAE3ZV88_9ACTN</name>
<evidence type="ECO:0000313" key="5">
    <source>
        <dbReference type="EMBL" id="MDR7326527.1"/>
    </source>
</evidence>
<dbReference type="AlphaFoldDB" id="A0AAE3ZV88"/>
<organism evidence="5 6">
    <name type="scientific">Catenuloplanes niger</name>
    <dbReference type="NCBI Taxonomy" id="587534"/>
    <lineage>
        <taxon>Bacteria</taxon>
        <taxon>Bacillati</taxon>
        <taxon>Actinomycetota</taxon>
        <taxon>Actinomycetes</taxon>
        <taxon>Micromonosporales</taxon>
        <taxon>Micromonosporaceae</taxon>
        <taxon>Catenuloplanes</taxon>
    </lineage>
</organism>
<feature type="region of interest" description="Disordered" evidence="3">
    <location>
        <begin position="282"/>
        <end position="325"/>
    </location>
</feature>
<evidence type="ECO:0000256" key="1">
    <source>
        <dbReference type="ARBA" id="ARBA00009108"/>
    </source>
</evidence>
<feature type="region of interest" description="Disordered" evidence="3">
    <location>
        <begin position="1"/>
        <end position="24"/>
    </location>
</feature>
<accession>A0AAE3ZV88</accession>
<protein>
    <submittedName>
        <fullName evidence="5">Uncharacterized protein YlxW (UPF0749 family)</fullName>
    </submittedName>
</protein>
<reference evidence="5 6" key="1">
    <citation type="submission" date="2023-07" db="EMBL/GenBank/DDBJ databases">
        <title>Sequencing the genomes of 1000 actinobacteria strains.</title>
        <authorList>
            <person name="Klenk H.-P."/>
        </authorList>
    </citation>
    <scope>NUCLEOTIDE SEQUENCE [LARGE SCALE GENOMIC DNA]</scope>
    <source>
        <strain evidence="5 6">DSM 44711</strain>
    </source>
</reference>
<evidence type="ECO:0000256" key="4">
    <source>
        <dbReference type="SAM" id="Phobius"/>
    </source>
</evidence>
<gene>
    <name evidence="5" type="ORF">J2S44_006777</name>
</gene>
<dbReference type="InterPro" id="IPR010273">
    <property type="entry name" value="DUF881"/>
</dbReference>
<keyword evidence="4" id="KW-0472">Membrane</keyword>
<dbReference type="Gene3D" id="3.30.70.1880">
    <property type="entry name" value="Protein of unknown function DUF881"/>
    <property type="match status" value="1"/>
</dbReference>
<feature type="compositionally biased region" description="Pro residues" evidence="3">
    <location>
        <begin position="307"/>
        <end position="319"/>
    </location>
</feature>
<proteinExistence type="inferred from homology"/>
<sequence length="325" mass="33996">MTHTTNGPADPSGADERTGGQAPRRQYAPDFLTELFRNPLDPGYADAAARRAKEGPRTGWRGASARGLALTTLVLVGFLFAIAYRQTMAEEPARGKARAALVDQIRTRQDAAEGLEQRAAALRAEVNALREANLAGDTAERLRNLEALTGLADVEGDGVVVTVADGHADVNVVTGGSKKVSKVLDRDLQDIANALWASGAEAIAINGERLTATSTIRAAGEAILVDFAPVTSPYEVAAIGPDDLRDRFEKTGSAALFRALVDKYGMTFEVDGRDDLTLPAAAGGDLEHAYRSPEPTPPATVSGTPEAPGPSGTPTPTTPTSPEGD</sequence>
<dbReference type="PANTHER" id="PTHR37313">
    <property type="entry name" value="UPF0749 PROTEIN RV1825"/>
    <property type="match status" value="1"/>
</dbReference>
<keyword evidence="4" id="KW-1133">Transmembrane helix</keyword>
<dbReference type="RefSeq" id="WP_310422375.1">
    <property type="nucleotide sequence ID" value="NZ_JAVDYC010000001.1"/>
</dbReference>
<dbReference type="Proteomes" id="UP001183629">
    <property type="component" value="Unassembled WGS sequence"/>
</dbReference>
<evidence type="ECO:0000256" key="3">
    <source>
        <dbReference type="SAM" id="MobiDB-lite"/>
    </source>
</evidence>
<feature type="coiled-coil region" evidence="2">
    <location>
        <begin position="105"/>
        <end position="132"/>
    </location>
</feature>
<evidence type="ECO:0000256" key="2">
    <source>
        <dbReference type="SAM" id="Coils"/>
    </source>
</evidence>
<feature type="transmembrane region" description="Helical" evidence="4">
    <location>
        <begin position="63"/>
        <end position="84"/>
    </location>
</feature>
<dbReference type="PANTHER" id="PTHR37313:SF1">
    <property type="entry name" value="UPF0749 PROTEIN RV1823"/>
    <property type="match status" value="1"/>
</dbReference>
<dbReference type="GO" id="GO:0005886">
    <property type="term" value="C:plasma membrane"/>
    <property type="evidence" value="ECO:0007669"/>
    <property type="project" value="TreeGrafter"/>
</dbReference>
<dbReference type="EMBL" id="JAVDYC010000001">
    <property type="protein sequence ID" value="MDR7326527.1"/>
    <property type="molecule type" value="Genomic_DNA"/>
</dbReference>
<comment type="caution">
    <text evidence="5">The sequence shown here is derived from an EMBL/GenBank/DDBJ whole genome shotgun (WGS) entry which is preliminary data.</text>
</comment>
<evidence type="ECO:0000313" key="6">
    <source>
        <dbReference type="Proteomes" id="UP001183629"/>
    </source>
</evidence>
<comment type="similarity">
    <text evidence="1">Belongs to the UPF0749 family.</text>
</comment>